<dbReference type="KEGG" id="rbi:RB2501_11592"/>
<keyword evidence="1" id="KW-0175">Coiled coil</keyword>
<proteinExistence type="predicted"/>
<dbReference type="RefSeq" id="WP_015754288.1">
    <property type="nucleotide sequence ID" value="NC_013222.1"/>
</dbReference>
<name>A4CMS5_ROBBH</name>
<dbReference type="eggNOG" id="ENOG502Z8M8">
    <property type="taxonomic scope" value="Bacteria"/>
</dbReference>
<evidence type="ECO:0000256" key="1">
    <source>
        <dbReference type="SAM" id="Coils"/>
    </source>
</evidence>
<dbReference type="Proteomes" id="UP000009049">
    <property type="component" value="Chromosome"/>
</dbReference>
<feature type="coiled-coil region" evidence="1">
    <location>
        <begin position="197"/>
        <end position="263"/>
    </location>
</feature>
<dbReference type="OrthoDB" id="1420424at2"/>
<dbReference type="STRING" id="313596.RB2501_11592"/>
<accession>A4CMS5</accession>
<dbReference type="EMBL" id="CP001712">
    <property type="protein sequence ID" value="EAR14967.1"/>
    <property type="molecule type" value="Genomic_DNA"/>
</dbReference>
<protein>
    <recommendedName>
        <fullName evidence="4">Adhesin domain-containing protein</fullName>
    </recommendedName>
</protein>
<organism evidence="2 3">
    <name type="scientific">Robiginitalea biformata (strain ATCC BAA-864 / DSM 15991 / KCTC 12146 / HTCC2501)</name>
    <dbReference type="NCBI Taxonomy" id="313596"/>
    <lineage>
        <taxon>Bacteria</taxon>
        <taxon>Pseudomonadati</taxon>
        <taxon>Bacteroidota</taxon>
        <taxon>Flavobacteriia</taxon>
        <taxon>Flavobacteriales</taxon>
        <taxon>Flavobacteriaceae</taxon>
        <taxon>Robiginitalea</taxon>
    </lineage>
</organism>
<dbReference type="HOGENOM" id="CLU_562372_0_0_10"/>
<evidence type="ECO:0000313" key="3">
    <source>
        <dbReference type="Proteomes" id="UP000009049"/>
    </source>
</evidence>
<gene>
    <name evidence="2" type="ordered locus">RB2501_11592</name>
</gene>
<reference evidence="2 3" key="1">
    <citation type="journal article" date="2009" name="J. Bacteriol.">
        <title>Complete genome sequence of Robiginitalea biformata HTCC2501.</title>
        <authorList>
            <person name="Oh H.M."/>
            <person name="Giovannoni S.J."/>
            <person name="Lee K."/>
            <person name="Ferriera S."/>
            <person name="Johnson J."/>
            <person name="Cho J.C."/>
        </authorList>
    </citation>
    <scope>NUCLEOTIDE SEQUENCE [LARGE SCALE GENOMIC DNA]</scope>
    <source>
        <strain evidence="3">ATCC BAA-864 / HTCC2501 / KCTC 12146</strain>
    </source>
</reference>
<evidence type="ECO:0000313" key="2">
    <source>
        <dbReference type="EMBL" id="EAR14967.1"/>
    </source>
</evidence>
<evidence type="ECO:0008006" key="4">
    <source>
        <dbReference type="Google" id="ProtNLM"/>
    </source>
</evidence>
<keyword evidence="3" id="KW-1185">Reference proteome</keyword>
<sequence length="479" mass="54326">MNQSVATASKTLILALLLGWQAGYAQKSKTYKESFSVEPDVEVALNTSHADIEFETWNRNEVSVEAVITLEGATEEEAAAYFENGGVEILGNSSRVEVSTRAGNNWSFRFNGDFNMGDMDFVMPEIPDIEPILADIQIPDIGPVLEGMELPPMPPIPFQSFDYEAFEKEGEAYMKRWKKEFDKKFDKEYQQRLEEWSKRVAERAKAMESRIEAQEERRQEQMERRAEMMEQRAEQRERAQRAREEARAKLAEARERVREDRDRSRVFFMQGESGNGKYNIKKTIRIKMPKGARLKLNVRHGEVKLAENSLNIRATLNYASLSAATIEGEQTFVEARYSPIAVKAWNSGRLSADFSEDVKLNEVGRLDLSATSSQVTIDRLLRQASIRNNLGGVSIGYISEDFKDMTISVDNGQLAVQLPDGSYRISVQKRDSRVDYPGYIIWEGTESATTGTRKGYHLARDAGSSIVINASYSDVKLNR</sequence>
<dbReference type="AlphaFoldDB" id="A4CMS5"/>